<dbReference type="EMBL" id="JASAOG010000229">
    <property type="protein sequence ID" value="KAK0042906.1"/>
    <property type="molecule type" value="Genomic_DNA"/>
</dbReference>
<proteinExistence type="predicted"/>
<evidence type="ECO:0000256" key="1">
    <source>
        <dbReference type="SAM" id="SignalP"/>
    </source>
</evidence>
<protein>
    <submittedName>
        <fullName evidence="2">Uncharacterized protein</fullName>
    </submittedName>
</protein>
<evidence type="ECO:0000313" key="2">
    <source>
        <dbReference type="EMBL" id="KAK0042906.1"/>
    </source>
</evidence>
<evidence type="ECO:0000313" key="3">
    <source>
        <dbReference type="Proteomes" id="UP001233172"/>
    </source>
</evidence>
<keyword evidence="3" id="KW-1185">Reference proteome</keyword>
<organism evidence="2 3">
    <name type="scientific">Biomphalaria pfeifferi</name>
    <name type="common">Bloodfluke planorb</name>
    <name type="synonym">Freshwater snail</name>
    <dbReference type="NCBI Taxonomy" id="112525"/>
    <lineage>
        <taxon>Eukaryota</taxon>
        <taxon>Metazoa</taxon>
        <taxon>Spiralia</taxon>
        <taxon>Lophotrochozoa</taxon>
        <taxon>Mollusca</taxon>
        <taxon>Gastropoda</taxon>
        <taxon>Heterobranchia</taxon>
        <taxon>Euthyneura</taxon>
        <taxon>Panpulmonata</taxon>
        <taxon>Hygrophila</taxon>
        <taxon>Lymnaeoidea</taxon>
        <taxon>Planorbidae</taxon>
        <taxon>Biomphalaria</taxon>
    </lineage>
</organism>
<accession>A0AAD8EXN2</accession>
<name>A0AAD8EXN2_BIOPF</name>
<dbReference type="Proteomes" id="UP001233172">
    <property type="component" value="Unassembled WGS sequence"/>
</dbReference>
<reference evidence="2" key="1">
    <citation type="journal article" date="2023" name="PLoS Negl. Trop. Dis.">
        <title>A genome sequence for Biomphalaria pfeifferi, the major vector snail for the human-infecting parasite Schistosoma mansoni.</title>
        <authorList>
            <person name="Bu L."/>
            <person name="Lu L."/>
            <person name="Laidemitt M.R."/>
            <person name="Zhang S.M."/>
            <person name="Mutuku M."/>
            <person name="Mkoji G."/>
            <person name="Steinauer M."/>
            <person name="Loker E.S."/>
        </authorList>
    </citation>
    <scope>NUCLEOTIDE SEQUENCE</scope>
    <source>
        <strain evidence="2">KasaAsao</strain>
    </source>
</reference>
<reference evidence="2" key="2">
    <citation type="submission" date="2023-04" db="EMBL/GenBank/DDBJ databases">
        <authorList>
            <person name="Bu L."/>
            <person name="Lu L."/>
            <person name="Laidemitt M.R."/>
            <person name="Zhang S.M."/>
            <person name="Mutuku M."/>
            <person name="Mkoji G."/>
            <person name="Steinauer M."/>
            <person name="Loker E.S."/>
        </authorList>
    </citation>
    <scope>NUCLEOTIDE SEQUENCE</scope>
    <source>
        <strain evidence="2">KasaAsao</strain>
        <tissue evidence="2">Whole Snail</tissue>
    </source>
</reference>
<comment type="caution">
    <text evidence="2">The sequence shown here is derived from an EMBL/GenBank/DDBJ whole genome shotgun (WGS) entry which is preliminary data.</text>
</comment>
<gene>
    <name evidence="2" type="ORF">Bpfe_027662</name>
</gene>
<sequence>MGKLLICTAIVFLAVSLSMAAPAVTDPCRGEALNATMVRCMTENGFTMAQISKLIPSSSGAISFSGADFSAFCNNREGYYKASSCIVDEMTRCQLTNVLVHLNINNTAKAMNMICDDPSFKTDCLTLLAKDPLVLQSCLTTKYDFAKEMETKPLQQVTCESAKIAVQCSVDILKTCDQHTATVFGSAQDLVVPSVC</sequence>
<dbReference type="AlphaFoldDB" id="A0AAD8EXN2"/>
<keyword evidence="1" id="KW-0732">Signal</keyword>
<feature type="chain" id="PRO_5042095694" evidence="1">
    <location>
        <begin position="21"/>
        <end position="196"/>
    </location>
</feature>
<feature type="signal peptide" evidence="1">
    <location>
        <begin position="1"/>
        <end position="20"/>
    </location>
</feature>